<feature type="transmembrane region" description="Helical" evidence="1">
    <location>
        <begin position="85"/>
        <end position="104"/>
    </location>
</feature>
<dbReference type="PANTHER" id="PTHR37019">
    <property type="entry name" value="CHROMOSOME 1, WHOLE GENOME SHOTGUN SEQUENCE"/>
    <property type="match status" value="1"/>
</dbReference>
<dbReference type="EMBL" id="KQ947411">
    <property type="protein sequence ID" value="KUJ19578.1"/>
    <property type="molecule type" value="Genomic_DNA"/>
</dbReference>
<dbReference type="PANTHER" id="PTHR37019:SF1">
    <property type="entry name" value="EXPERA DOMAIN-CONTAINING PROTEIN"/>
    <property type="match status" value="1"/>
</dbReference>
<keyword evidence="1" id="KW-0812">Transmembrane</keyword>
<dbReference type="InParanoid" id="A0A194XHD9"/>
<sequence length="145" mass="16260">ITRISTIYQIWFLYLEPVMALAGTYLCVFQPDRMLIGTVPLPAITIASPITITPLMQLLLTNIGALYVLFAINEGLVLRLTKEKNVWLAVIGAMLVSDVGHIWAVYQIAPTRMGEFMAWNSDEWINYGTLWFGVGLRAVFMMGFG</sequence>
<keyword evidence="4" id="KW-1185">Reference proteome</keyword>
<dbReference type="OrthoDB" id="3587182at2759"/>
<evidence type="ECO:0000256" key="1">
    <source>
        <dbReference type="SAM" id="Phobius"/>
    </source>
</evidence>
<dbReference type="RefSeq" id="XP_018073933.1">
    <property type="nucleotide sequence ID" value="XM_018208244.1"/>
</dbReference>
<feature type="transmembrane region" description="Helical" evidence="1">
    <location>
        <begin position="6"/>
        <end position="28"/>
    </location>
</feature>
<dbReference type="Proteomes" id="UP000070700">
    <property type="component" value="Unassembled WGS sequence"/>
</dbReference>
<gene>
    <name evidence="3" type="ORF">LY89DRAFT_546118</name>
</gene>
<evidence type="ECO:0000313" key="4">
    <source>
        <dbReference type="Proteomes" id="UP000070700"/>
    </source>
</evidence>
<organism evidence="3 4">
    <name type="scientific">Mollisia scopiformis</name>
    <name type="common">Conifer needle endophyte fungus</name>
    <name type="synonym">Phialocephala scopiformis</name>
    <dbReference type="NCBI Taxonomy" id="149040"/>
    <lineage>
        <taxon>Eukaryota</taxon>
        <taxon>Fungi</taxon>
        <taxon>Dikarya</taxon>
        <taxon>Ascomycota</taxon>
        <taxon>Pezizomycotina</taxon>
        <taxon>Leotiomycetes</taxon>
        <taxon>Helotiales</taxon>
        <taxon>Mollisiaceae</taxon>
        <taxon>Mollisia</taxon>
    </lineage>
</organism>
<feature type="domain" description="DUF7704" evidence="2">
    <location>
        <begin position="2"/>
        <end position="144"/>
    </location>
</feature>
<accession>A0A194XHD9</accession>
<keyword evidence="1" id="KW-0472">Membrane</keyword>
<dbReference type="AlphaFoldDB" id="A0A194XHD9"/>
<dbReference type="KEGG" id="psco:LY89DRAFT_546118"/>
<dbReference type="GeneID" id="28817970"/>
<proteinExistence type="predicted"/>
<evidence type="ECO:0000313" key="3">
    <source>
        <dbReference type="EMBL" id="KUJ19578.1"/>
    </source>
</evidence>
<reference evidence="3 4" key="1">
    <citation type="submission" date="2015-10" db="EMBL/GenBank/DDBJ databases">
        <title>Full genome of DAOMC 229536 Phialocephala scopiformis, a fungal endophyte of spruce producing the potent anti-insectan compound rugulosin.</title>
        <authorList>
            <consortium name="DOE Joint Genome Institute"/>
            <person name="Walker A.K."/>
            <person name="Frasz S.L."/>
            <person name="Seifert K.A."/>
            <person name="Miller J.D."/>
            <person name="Mondo S.J."/>
            <person name="Labutti K."/>
            <person name="Lipzen A."/>
            <person name="Dockter R."/>
            <person name="Kennedy M."/>
            <person name="Grigoriev I.V."/>
            <person name="Spatafora J.W."/>
        </authorList>
    </citation>
    <scope>NUCLEOTIDE SEQUENCE [LARGE SCALE GENOMIC DNA]</scope>
    <source>
        <strain evidence="3 4">CBS 120377</strain>
    </source>
</reference>
<dbReference type="InterPro" id="IPR056121">
    <property type="entry name" value="DUF7704"/>
</dbReference>
<dbReference type="Pfam" id="PF24803">
    <property type="entry name" value="DUF7704"/>
    <property type="match status" value="1"/>
</dbReference>
<feature type="non-terminal residue" evidence="3">
    <location>
        <position position="1"/>
    </location>
</feature>
<feature type="non-terminal residue" evidence="3">
    <location>
        <position position="145"/>
    </location>
</feature>
<keyword evidence="1" id="KW-1133">Transmembrane helix</keyword>
<protein>
    <recommendedName>
        <fullName evidence="2">DUF7704 domain-containing protein</fullName>
    </recommendedName>
</protein>
<name>A0A194XHD9_MOLSC</name>
<evidence type="ECO:0000259" key="2">
    <source>
        <dbReference type="Pfam" id="PF24803"/>
    </source>
</evidence>
<feature type="transmembrane region" description="Helical" evidence="1">
    <location>
        <begin position="124"/>
        <end position="144"/>
    </location>
</feature>